<sequence>MKQQMETVTLEIDMARIFFAEEEEEEEEEEEVSLVVSLKDITERKQAEEALQESEEKYRRVV</sequence>
<evidence type="ECO:0000313" key="2">
    <source>
        <dbReference type="EMBL" id="GAH85957.1"/>
    </source>
</evidence>
<dbReference type="AlphaFoldDB" id="X1IW87"/>
<feature type="domain" description="PAC" evidence="1">
    <location>
        <begin position="3"/>
        <end position="53"/>
    </location>
</feature>
<feature type="non-terminal residue" evidence="2">
    <location>
        <position position="62"/>
    </location>
</feature>
<gene>
    <name evidence="2" type="ORF">S03H2_58052</name>
</gene>
<proteinExistence type="predicted"/>
<evidence type="ECO:0000259" key="1">
    <source>
        <dbReference type="PROSITE" id="PS50113"/>
    </source>
</evidence>
<protein>
    <recommendedName>
        <fullName evidence="1">PAC domain-containing protein</fullName>
    </recommendedName>
</protein>
<organism evidence="2">
    <name type="scientific">marine sediment metagenome</name>
    <dbReference type="NCBI Taxonomy" id="412755"/>
    <lineage>
        <taxon>unclassified sequences</taxon>
        <taxon>metagenomes</taxon>
        <taxon>ecological metagenomes</taxon>
    </lineage>
</organism>
<accession>X1IW87</accession>
<reference evidence="2" key="1">
    <citation type="journal article" date="2014" name="Front. Microbiol.">
        <title>High frequency of phylogenetically diverse reductive dehalogenase-homologous genes in deep subseafloor sedimentary metagenomes.</title>
        <authorList>
            <person name="Kawai M."/>
            <person name="Futagami T."/>
            <person name="Toyoda A."/>
            <person name="Takaki Y."/>
            <person name="Nishi S."/>
            <person name="Hori S."/>
            <person name="Arai W."/>
            <person name="Tsubouchi T."/>
            <person name="Morono Y."/>
            <person name="Uchiyama I."/>
            <person name="Ito T."/>
            <person name="Fujiyama A."/>
            <person name="Inagaki F."/>
            <person name="Takami H."/>
        </authorList>
    </citation>
    <scope>NUCLEOTIDE SEQUENCE</scope>
    <source>
        <strain evidence="2">Expedition CK06-06</strain>
    </source>
</reference>
<comment type="caution">
    <text evidence="2">The sequence shown here is derived from an EMBL/GenBank/DDBJ whole genome shotgun (WGS) entry which is preliminary data.</text>
</comment>
<name>X1IW87_9ZZZZ</name>
<dbReference type="SUPFAM" id="SSF55785">
    <property type="entry name" value="PYP-like sensor domain (PAS domain)"/>
    <property type="match status" value="1"/>
</dbReference>
<dbReference type="EMBL" id="BARU01037231">
    <property type="protein sequence ID" value="GAH85957.1"/>
    <property type="molecule type" value="Genomic_DNA"/>
</dbReference>
<dbReference type="Gene3D" id="3.30.450.20">
    <property type="entry name" value="PAS domain"/>
    <property type="match status" value="1"/>
</dbReference>
<dbReference type="PROSITE" id="PS50113">
    <property type="entry name" value="PAC"/>
    <property type="match status" value="1"/>
</dbReference>
<dbReference type="InterPro" id="IPR035965">
    <property type="entry name" value="PAS-like_dom_sf"/>
</dbReference>
<dbReference type="InterPro" id="IPR000700">
    <property type="entry name" value="PAS-assoc_C"/>
</dbReference>